<dbReference type="Proteomes" id="UP000600918">
    <property type="component" value="Unassembled WGS sequence"/>
</dbReference>
<accession>A0A834UBX9</accession>
<gene>
    <name evidence="1" type="ORF">H0235_005923</name>
</gene>
<evidence type="ECO:0000313" key="2">
    <source>
        <dbReference type="Proteomes" id="UP000600918"/>
    </source>
</evidence>
<comment type="caution">
    <text evidence="1">The sequence shown here is derived from an EMBL/GenBank/DDBJ whole genome shotgun (WGS) entry which is preliminary data.</text>
</comment>
<organism evidence="1 2">
    <name type="scientific">Vespula pensylvanica</name>
    <name type="common">Western yellow jacket</name>
    <name type="synonym">Wasp</name>
    <dbReference type="NCBI Taxonomy" id="30213"/>
    <lineage>
        <taxon>Eukaryota</taxon>
        <taxon>Metazoa</taxon>
        <taxon>Ecdysozoa</taxon>
        <taxon>Arthropoda</taxon>
        <taxon>Hexapoda</taxon>
        <taxon>Insecta</taxon>
        <taxon>Pterygota</taxon>
        <taxon>Neoptera</taxon>
        <taxon>Endopterygota</taxon>
        <taxon>Hymenoptera</taxon>
        <taxon>Apocrita</taxon>
        <taxon>Aculeata</taxon>
        <taxon>Vespoidea</taxon>
        <taxon>Vespidae</taxon>
        <taxon>Vespinae</taxon>
        <taxon>Vespula</taxon>
    </lineage>
</organism>
<dbReference type="EMBL" id="JACSDY010000004">
    <property type="protein sequence ID" value="KAF7429525.1"/>
    <property type="molecule type" value="Genomic_DNA"/>
</dbReference>
<sequence length="144" mass="16228">MLEGGERNEEEVDSKGWKGAITCLVTESTKAAGTSSTFNNGIYVNTSYPYLTLPHPLLYLLLPLRNTPVGFKHVVRKIPKRLQKFLRALAVRKVSRDRSKSCGRDGVPRVPTSQQASSHIWWNLLVNSYMLVFRDRVDLRPGAS</sequence>
<evidence type="ECO:0000313" key="1">
    <source>
        <dbReference type="EMBL" id="KAF7429525.1"/>
    </source>
</evidence>
<proteinExistence type="predicted"/>
<keyword evidence="2" id="KW-1185">Reference proteome</keyword>
<protein>
    <submittedName>
        <fullName evidence="1">Uncharacterized protein</fullName>
    </submittedName>
</protein>
<name>A0A834UBX9_VESPE</name>
<dbReference type="AlphaFoldDB" id="A0A834UBX9"/>
<reference evidence="1" key="1">
    <citation type="journal article" date="2020" name="G3 (Bethesda)">
        <title>High-Quality Assemblies for Three Invasive Social Wasps from the &lt;i&gt;Vespula&lt;/i&gt; Genus.</title>
        <authorList>
            <person name="Harrop T.W.R."/>
            <person name="Guhlin J."/>
            <person name="McLaughlin G.M."/>
            <person name="Permina E."/>
            <person name="Stockwell P."/>
            <person name="Gilligan J."/>
            <person name="Le Lec M.F."/>
            <person name="Gruber M.A.M."/>
            <person name="Quinn O."/>
            <person name="Lovegrove M."/>
            <person name="Duncan E.J."/>
            <person name="Remnant E.J."/>
            <person name="Van Eeckhoven J."/>
            <person name="Graham B."/>
            <person name="Knapp R.A."/>
            <person name="Langford K.W."/>
            <person name="Kronenberg Z."/>
            <person name="Press M.O."/>
            <person name="Eacker S.M."/>
            <person name="Wilson-Rankin E.E."/>
            <person name="Purcell J."/>
            <person name="Lester P.J."/>
            <person name="Dearden P.K."/>
        </authorList>
    </citation>
    <scope>NUCLEOTIDE SEQUENCE</scope>
    <source>
        <strain evidence="1">Volc-1</strain>
    </source>
</reference>